<proteinExistence type="inferred from homology"/>
<comment type="similarity">
    <text evidence="3">Belongs to the nitroreductase family.</text>
</comment>
<evidence type="ECO:0000313" key="8">
    <source>
        <dbReference type="EMBL" id="CEO56545.1"/>
    </source>
</evidence>
<organism evidence="8">
    <name type="scientific">Bionectria ochroleuca</name>
    <name type="common">Gliocladium roseum</name>
    <dbReference type="NCBI Taxonomy" id="29856"/>
    <lineage>
        <taxon>Eukaryota</taxon>
        <taxon>Fungi</taxon>
        <taxon>Dikarya</taxon>
        <taxon>Ascomycota</taxon>
        <taxon>Pezizomycotina</taxon>
        <taxon>Sordariomycetes</taxon>
        <taxon>Hypocreomycetidae</taxon>
        <taxon>Hypocreales</taxon>
        <taxon>Bionectriaceae</taxon>
        <taxon>Clonostachys</taxon>
    </lineage>
</organism>
<sequence>MADRYLADLKVRRTCYSLKSESPVSDSRIVEISHEVAKHTPSSFNCQSTRLVILLRDEHVEFWNLARQCFAATLQPAAYLEYEKKLLQRQQAYGTILLFEDLDVIREYQSRQPRFAWHLPVFSEHNNAMAAFNLWTALSLEGFGCNLQHINPTVDQRIVGRWNISPQWSLKAQLVFGTPVGEPPHEKVFKPTEDRVFVYSGN</sequence>
<feature type="domain" description="Nitroreductase" evidence="7">
    <location>
        <begin position="10"/>
        <end position="177"/>
    </location>
</feature>
<dbReference type="Pfam" id="PF00881">
    <property type="entry name" value="Nitroreductase"/>
    <property type="match status" value="1"/>
</dbReference>
<evidence type="ECO:0000259" key="7">
    <source>
        <dbReference type="Pfam" id="PF00881"/>
    </source>
</evidence>
<name>A0A0B7KNR0_BIOOC</name>
<accession>A0A0B7KNR0</accession>
<dbReference type="FunFam" id="3.40.109.10:FF:000001">
    <property type="entry name" value="Nitroreductase family"/>
    <property type="match status" value="1"/>
</dbReference>
<dbReference type="InterPro" id="IPR000415">
    <property type="entry name" value="Nitroreductase-like"/>
</dbReference>
<keyword evidence="5" id="KW-0560">Oxidoreductase</keyword>
<dbReference type="GO" id="GO:0005737">
    <property type="term" value="C:cytoplasm"/>
    <property type="evidence" value="ECO:0007669"/>
    <property type="project" value="UniProtKB-SubCell"/>
</dbReference>
<dbReference type="GO" id="GO:0016491">
    <property type="term" value="F:oxidoreductase activity"/>
    <property type="evidence" value="ECO:0007669"/>
    <property type="project" value="UniProtKB-KW"/>
</dbReference>
<dbReference type="GO" id="GO:0034599">
    <property type="term" value="P:cellular response to oxidative stress"/>
    <property type="evidence" value="ECO:0007669"/>
    <property type="project" value="InterPro"/>
</dbReference>
<protein>
    <recommendedName>
        <fullName evidence="7">Nitroreductase domain-containing protein</fullName>
    </recommendedName>
</protein>
<evidence type="ECO:0000256" key="1">
    <source>
        <dbReference type="ARBA" id="ARBA00004123"/>
    </source>
</evidence>
<dbReference type="EMBL" id="CDPU01000069">
    <property type="protein sequence ID" value="CEO56545.1"/>
    <property type="molecule type" value="Genomic_DNA"/>
</dbReference>
<reference evidence="8" key="1">
    <citation type="submission" date="2015-01" db="EMBL/GenBank/DDBJ databases">
        <authorList>
            <person name="Durling Mikael"/>
        </authorList>
    </citation>
    <scope>NUCLEOTIDE SEQUENCE</scope>
</reference>
<keyword evidence="6" id="KW-0539">Nucleus</keyword>
<evidence type="ECO:0000256" key="6">
    <source>
        <dbReference type="ARBA" id="ARBA00023242"/>
    </source>
</evidence>
<dbReference type="PANTHER" id="PTHR43035">
    <property type="entry name" value="FATTY ACID REPRESSION MUTANT PROTEIN 2-RELATED"/>
    <property type="match status" value="1"/>
</dbReference>
<evidence type="ECO:0000256" key="2">
    <source>
        <dbReference type="ARBA" id="ARBA00004496"/>
    </source>
</evidence>
<dbReference type="SUPFAM" id="SSF55469">
    <property type="entry name" value="FMN-dependent nitroreductase-like"/>
    <property type="match status" value="1"/>
</dbReference>
<dbReference type="InterPro" id="IPR029479">
    <property type="entry name" value="Nitroreductase"/>
</dbReference>
<keyword evidence="4" id="KW-0963">Cytoplasm</keyword>
<dbReference type="AlphaFoldDB" id="A0A0B7KNR0"/>
<dbReference type="InterPro" id="IPR033877">
    <property type="entry name" value="Frm2/Hbn1"/>
</dbReference>
<dbReference type="PANTHER" id="PTHR43035:SF1">
    <property type="entry name" value="FATTY ACID REPRESSION MUTANT PROTEIN 2-RELATED"/>
    <property type="match status" value="1"/>
</dbReference>
<dbReference type="GO" id="GO:0005634">
    <property type="term" value="C:nucleus"/>
    <property type="evidence" value="ECO:0007669"/>
    <property type="project" value="UniProtKB-SubCell"/>
</dbReference>
<evidence type="ECO:0000256" key="3">
    <source>
        <dbReference type="ARBA" id="ARBA00007118"/>
    </source>
</evidence>
<evidence type="ECO:0000256" key="5">
    <source>
        <dbReference type="ARBA" id="ARBA00023002"/>
    </source>
</evidence>
<dbReference type="CDD" id="cd02140">
    <property type="entry name" value="Frm2-like"/>
    <property type="match status" value="1"/>
</dbReference>
<dbReference type="Gene3D" id="3.40.109.10">
    <property type="entry name" value="NADH Oxidase"/>
    <property type="match status" value="1"/>
</dbReference>
<gene>
    <name evidence="8" type="ORF">BN869_000012603_1</name>
</gene>
<evidence type="ECO:0000256" key="4">
    <source>
        <dbReference type="ARBA" id="ARBA00022490"/>
    </source>
</evidence>
<comment type="subcellular location">
    <subcellularLocation>
        <location evidence="2">Cytoplasm</location>
    </subcellularLocation>
    <subcellularLocation>
        <location evidence="1">Nucleus</location>
    </subcellularLocation>
</comment>